<dbReference type="InterPro" id="IPR023346">
    <property type="entry name" value="Lysozyme-like_dom_sf"/>
</dbReference>
<protein>
    <submittedName>
        <fullName evidence="2">Uncharacterized protein</fullName>
    </submittedName>
</protein>
<feature type="compositionally biased region" description="Polar residues" evidence="1">
    <location>
        <begin position="19"/>
        <end position="31"/>
    </location>
</feature>
<dbReference type="EMBL" id="RPFL01000059">
    <property type="protein sequence ID" value="RPD83330.1"/>
    <property type="molecule type" value="Genomic_DNA"/>
</dbReference>
<dbReference type="Proteomes" id="UP000272412">
    <property type="component" value="Unassembled WGS sequence"/>
</dbReference>
<evidence type="ECO:0000256" key="1">
    <source>
        <dbReference type="SAM" id="MobiDB-lite"/>
    </source>
</evidence>
<dbReference type="SUPFAM" id="SSF53955">
    <property type="entry name" value="Lysozyme-like"/>
    <property type="match status" value="1"/>
</dbReference>
<dbReference type="OrthoDB" id="8613928at2"/>
<keyword evidence="3" id="KW-1185">Reference proteome</keyword>
<accession>A0A3N4MUH5</accession>
<reference evidence="2 3" key="1">
    <citation type="submission" date="2018-11" db="EMBL/GenBank/DDBJ databases">
        <title>Neisseria weixii sp. nov. isolated from the rectal contents of plateau pika (Ochotona cruzoniae).</title>
        <authorList>
            <person name="Zhang G."/>
        </authorList>
    </citation>
    <scope>NUCLEOTIDE SEQUENCE [LARGE SCALE GENOMIC DNA]</scope>
    <source>
        <strain evidence="2 3">10009</strain>
    </source>
</reference>
<comment type="caution">
    <text evidence="2">The sequence shown here is derived from an EMBL/GenBank/DDBJ whole genome shotgun (WGS) entry which is preliminary data.</text>
</comment>
<feature type="region of interest" description="Disordered" evidence="1">
    <location>
        <begin position="1"/>
        <end position="32"/>
    </location>
</feature>
<dbReference type="Gene3D" id="1.10.530.10">
    <property type="match status" value="1"/>
</dbReference>
<evidence type="ECO:0000313" key="2">
    <source>
        <dbReference type="EMBL" id="RPD83330.1"/>
    </source>
</evidence>
<name>A0A3N4MUH5_9NEIS</name>
<organism evidence="2 3">
    <name type="scientific">Neisseria weixii</name>
    <dbReference type="NCBI Taxonomy" id="1853276"/>
    <lineage>
        <taxon>Bacteria</taxon>
        <taxon>Pseudomonadati</taxon>
        <taxon>Pseudomonadota</taxon>
        <taxon>Betaproteobacteria</taxon>
        <taxon>Neisseriales</taxon>
        <taxon>Neisseriaceae</taxon>
        <taxon>Neisseria</taxon>
    </lineage>
</organism>
<sequence length="379" mass="40736">MLDYSDQSPAPSSGGPHKTSLNTPDAGSYLSTGREGLTTLARNKAFGGEAKNGVKTQKGVLAMAHAMEKLFDTDKQDVRFSAFNDSYHVDNRPNSKHVRGLALDMVLDQEGKSTQALGTGHTSWMAAEHKIRDFMQQNGFSDKDYYVDYEKKGEGGATGDHIHFNFKNQAAAERFERLAESGQVRGLGEVASSSPTTASAAPGNAAPMSALRSLISKGEGGYNSVNLGERYGQKAATRNLTGMTVNEIMAAQRSKEFNAVGRYQMIPSTFASGLKALGLSGNEKFTPELQERFFSEYLIGKAGGGAALDFIKGKHNDLNKAMVAMAKEWASFPVPHAMKGHVQQVAAGQSYYHGVGNNKAHLSLSDVRAALIHAKSTFS</sequence>
<dbReference type="AlphaFoldDB" id="A0A3N4MUH5"/>
<dbReference type="RefSeq" id="WP_123804986.1">
    <property type="nucleotide sequence ID" value="NZ_RPFL01000059.1"/>
</dbReference>
<proteinExistence type="predicted"/>
<gene>
    <name evidence="2" type="ORF">EGK74_12785</name>
</gene>
<evidence type="ECO:0000313" key="3">
    <source>
        <dbReference type="Proteomes" id="UP000272412"/>
    </source>
</evidence>
<feature type="compositionally biased region" description="Polar residues" evidence="1">
    <location>
        <begin position="1"/>
        <end position="11"/>
    </location>
</feature>